<dbReference type="GO" id="GO:0009236">
    <property type="term" value="P:cobalamin biosynthetic process"/>
    <property type="evidence" value="ECO:0007669"/>
    <property type="project" value="UniProtKB-UniRule"/>
</dbReference>
<keyword evidence="4 9" id="KW-1003">Cell membrane</keyword>
<dbReference type="PANTHER" id="PTHR34308">
    <property type="entry name" value="COBALAMIN BIOSYNTHESIS PROTEIN CBIB"/>
    <property type="match status" value="1"/>
</dbReference>
<dbReference type="STRING" id="709032.Sulku_0024"/>
<comment type="subcellular location">
    <subcellularLocation>
        <location evidence="1 9">Cell membrane</location>
        <topology evidence="1 9">Multi-pass membrane protein</topology>
    </subcellularLocation>
</comment>
<evidence type="ECO:0000256" key="9">
    <source>
        <dbReference type="HAMAP-Rule" id="MF_00024"/>
    </source>
</evidence>
<dbReference type="InterPro" id="IPR004485">
    <property type="entry name" value="Cobalamin_biosynth_CobD/CbiB"/>
</dbReference>
<accession>E4TW76</accession>
<keyword evidence="8 9" id="KW-0472">Membrane</keyword>
<name>E4TW76_SULKY</name>
<evidence type="ECO:0000256" key="6">
    <source>
        <dbReference type="ARBA" id="ARBA00022692"/>
    </source>
</evidence>
<sequence>MFFGVALIAYITDRLFGEFPFIRHPIVLMGDFITAFQKRFYRDSILRGFWLVFWLLAAVLAIVTPITLIGNPWILGIIASTGIAGKMLYESVNNVLSDPSSIRYLVSRDTQNLSESEINKAAIETYAENLSDGVIAPLFYLLVFGLVGLFLYKAVNTLDSMVGYRNERYEKFGKVSARLDDLLNYLPSRITAVIILTFFGKLSALKKTWHYGAQHESPNAGYPIAAMALSLYVSLGGPTSYFGTIKNKPYFGEGKREITDGDVRSALALQWKLDTLVILLLAAGVYA</sequence>
<dbReference type="EMBL" id="CP002355">
    <property type="protein sequence ID" value="ADR32692.1"/>
    <property type="molecule type" value="Genomic_DNA"/>
</dbReference>
<dbReference type="UniPathway" id="UPA00148"/>
<dbReference type="PANTHER" id="PTHR34308:SF1">
    <property type="entry name" value="COBALAMIN BIOSYNTHESIS PROTEIN CBIB"/>
    <property type="match status" value="1"/>
</dbReference>
<dbReference type="GO" id="GO:0015420">
    <property type="term" value="F:ABC-type vitamin B12 transporter activity"/>
    <property type="evidence" value="ECO:0007669"/>
    <property type="project" value="UniProtKB-UniRule"/>
</dbReference>
<evidence type="ECO:0000256" key="1">
    <source>
        <dbReference type="ARBA" id="ARBA00004651"/>
    </source>
</evidence>
<dbReference type="GO" id="GO:0005886">
    <property type="term" value="C:plasma membrane"/>
    <property type="evidence" value="ECO:0007669"/>
    <property type="project" value="UniProtKB-SubCell"/>
</dbReference>
<evidence type="ECO:0000256" key="5">
    <source>
        <dbReference type="ARBA" id="ARBA00022573"/>
    </source>
</evidence>
<comment type="function">
    <text evidence="9">Converts cobyric acid to cobinamide by the addition of aminopropanol on the F carboxylic group.</text>
</comment>
<dbReference type="HOGENOM" id="CLU_054212_0_0_7"/>
<evidence type="ECO:0000313" key="11">
    <source>
        <dbReference type="Proteomes" id="UP000008721"/>
    </source>
</evidence>
<evidence type="ECO:0000256" key="3">
    <source>
        <dbReference type="ARBA" id="ARBA00006263"/>
    </source>
</evidence>
<dbReference type="HAMAP" id="MF_00024">
    <property type="entry name" value="CobD_CbiB"/>
    <property type="match status" value="1"/>
</dbReference>
<feature type="transmembrane region" description="Helical" evidence="9">
    <location>
        <begin position="220"/>
        <end position="245"/>
    </location>
</feature>
<comment type="pathway">
    <text evidence="2 9">Cofactor biosynthesis; adenosylcobalamin biosynthesis.</text>
</comment>
<keyword evidence="6 9" id="KW-0812">Transmembrane</keyword>
<comment type="caution">
    <text evidence="9">Lacks conserved residue(s) required for the propagation of feature annotation.</text>
</comment>
<dbReference type="RefSeq" id="WP_013458889.1">
    <property type="nucleotide sequence ID" value="NC_014762.1"/>
</dbReference>
<gene>
    <name evidence="9" type="primary">cobD</name>
    <name evidence="10" type="ordered locus">Sulku_0024</name>
</gene>
<evidence type="ECO:0000256" key="8">
    <source>
        <dbReference type="ARBA" id="ARBA00023136"/>
    </source>
</evidence>
<evidence type="ECO:0000313" key="10">
    <source>
        <dbReference type="EMBL" id="ADR32692.1"/>
    </source>
</evidence>
<feature type="transmembrane region" description="Helical" evidence="9">
    <location>
        <begin position="182"/>
        <end position="200"/>
    </location>
</feature>
<evidence type="ECO:0000256" key="2">
    <source>
        <dbReference type="ARBA" id="ARBA00004953"/>
    </source>
</evidence>
<comment type="similarity">
    <text evidence="3 9">Belongs to the CobD/CbiB family.</text>
</comment>
<dbReference type="AlphaFoldDB" id="E4TW76"/>
<protein>
    <recommendedName>
        <fullName evidence="9">Cobalamin biosynthesis protein CobD</fullName>
    </recommendedName>
</protein>
<keyword evidence="5 9" id="KW-0169">Cobalamin biosynthesis</keyword>
<keyword evidence="11" id="KW-1185">Reference proteome</keyword>
<dbReference type="eggNOG" id="COG1270">
    <property type="taxonomic scope" value="Bacteria"/>
</dbReference>
<dbReference type="Proteomes" id="UP000008721">
    <property type="component" value="Chromosome"/>
</dbReference>
<proteinExistence type="inferred from homology"/>
<dbReference type="Pfam" id="PF03186">
    <property type="entry name" value="CobD_Cbib"/>
    <property type="match status" value="1"/>
</dbReference>
<evidence type="ECO:0000256" key="4">
    <source>
        <dbReference type="ARBA" id="ARBA00022475"/>
    </source>
</evidence>
<dbReference type="NCBIfam" id="TIGR00380">
    <property type="entry name" value="cobal_cbiB"/>
    <property type="match status" value="1"/>
</dbReference>
<organism evidence="10 11">
    <name type="scientific">Sulfuricurvum kujiense (strain ATCC BAA-921 / DSM 16994 / JCM 11577 / YK-1)</name>
    <dbReference type="NCBI Taxonomy" id="709032"/>
    <lineage>
        <taxon>Bacteria</taxon>
        <taxon>Pseudomonadati</taxon>
        <taxon>Campylobacterota</taxon>
        <taxon>Epsilonproteobacteria</taxon>
        <taxon>Campylobacterales</taxon>
        <taxon>Sulfurimonadaceae</taxon>
        <taxon>Sulfuricurvum</taxon>
    </lineage>
</organism>
<dbReference type="KEGG" id="sku:Sulku_0024"/>
<reference evidence="10 11" key="1">
    <citation type="journal article" date="2012" name="Stand. Genomic Sci.">
        <title>Complete genome sequence of the sulfur compounds oxidizing chemolithoautotroph Sulfuricurvum kujiense type strain (YK-1(T)).</title>
        <authorList>
            <person name="Han C."/>
            <person name="Kotsyurbenko O."/>
            <person name="Chertkov O."/>
            <person name="Held B."/>
            <person name="Lapidus A."/>
            <person name="Nolan M."/>
            <person name="Lucas S."/>
            <person name="Hammon N."/>
            <person name="Deshpande S."/>
            <person name="Cheng J.F."/>
            <person name="Tapia R."/>
            <person name="Goodwin L.A."/>
            <person name="Pitluck S."/>
            <person name="Liolios K."/>
            <person name="Pagani I."/>
            <person name="Ivanova N."/>
            <person name="Mavromatis K."/>
            <person name="Mikhailova N."/>
            <person name="Pati A."/>
            <person name="Chen A."/>
            <person name="Palaniappan K."/>
            <person name="Land M."/>
            <person name="Hauser L."/>
            <person name="Chang Y.J."/>
            <person name="Jeffries C.D."/>
            <person name="Brambilla E.M."/>
            <person name="Rohde M."/>
            <person name="Spring S."/>
            <person name="Sikorski J."/>
            <person name="Goker M."/>
            <person name="Woyke T."/>
            <person name="Bristow J."/>
            <person name="Eisen J.A."/>
            <person name="Markowitz V."/>
            <person name="Hugenholtz P."/>
            <person name="Kyrpides N.C."/>
            <person name="Klenk H.P."/>
            <person name="Detter J.C."/>
        </authorList>
    </citation>
    <scope>NUCLEOTIDE SEQUENCE [LARGE SCALE GENOMIC DNA]</scope>
    <source>
        <strain evidence="11">ATCC BAA-921 / DSM 16994 / JCM 11577 / YK-1</strain>
    </source>
</reference>
<feature type="transmembrane region" description="Helical" evidence="9">
    <location>
        <begin position="48"/>
        <end position="69"/>
    </location>
</feature>
<keyword evidence="7 9" id="KW-1133">Transmembrane helix</keyword>
<evidence type="ECO:0000256" key="7">
    <source>
        <dbReference type="ARBA" id="ARBA00022989"/>
    </source>
</evidence>
<dbReference type="OrthoDB" id="9811967at2"/>
<dbReference type="GO" id="GO:0048472">
    <property type="term" value="F:threonine-phosphate decarboxylase activity"/>
    <property type="evidence" value="ECO:0007669"/>
    <property type="project" value="InterPro"/>
</dbReference>
<feature type="transmembrane region" description="Helical" evidence="9">
    <location>
        <begin position="134"/>
        <end position="155"/>
    </location>
</feature>